<comment type="caution">
    <text evidence="2">The sequence shown here is derived from an EMBL/GenBank/DDBJ whole genome shotgun (WGS) entry which is preliminary data.</text>
</comment>
<evidence type="ECO:0000313" key="2">
    <source>
        <dbReference type="EMBL" id="KAJ8959732.1"/>
    </source>
</evidence>
<keyword evidence="3" id="KW-1185">Reference proteome</keyword>
<reference evidence="2" key="1">
    <citation type="journal article" date="2023" name="Insect Mol. Biol.">
        <title>Genome sequencing provides insights into the evolution of gene families encoding plant cell wall-degrading enzymes in longhorned beetles.</title>
        <authorList>
            <person name="Shin N.R."/>
            <person name="Okamura Y."/>
            <person name="Kirsch R."/>
            <person name="Pauchet Y."/>
        </authorList>
    </citation>
    <scope>NUCLEOTIDE SEQUENCE</scope>
    <source>
        <strain evidence="2">RBIC_L_NR</strain>
    </source>
</reference>
<accession>A0AAV8Z7E5</accession>
<dbReference type="AlphaFoldDB" id="A0AAV8Z7E5"/>
<sequence length="216" mass="24866">ILEKIAEELDLEASSASDDDEDDIENVIQNLAMEETAGDQDQSDDEEITSESVWSEYVGRHKTFPFSGPHGVQKDLPVEISPLESFFLVVVEVINHIVTETNRFAEQTIVSKEIRKYARISKWAPTDADEMKKILGLMLWMGLVRLNALPDYWANQGIYRQEIPRLTMSRNQLLLSMLHFNNNETDQRGDRLAKIQPLVDILQRKFQELMYPVNIS</sequence>
<dbReference type="EMBL" id="JANEYF010001674">
    <property type="protein sequence ID" value="KAJ8959732.1"/>
    <property type="molecule type" value="Genomic_DNA"/>
</dbReference>
<dbReference type="Proteomes" id="UP001162156">
    <property type="component" value="Unassembled WGS sequence"/>
</dbReference>
<evidence type="ECO:0000313" key="3">
    <source>
        <dbReference type="Proteomes" id="UP001162156"/>
    </source>
</evidence>
<organism evidence="2 3">
    <name type="scientific">Rhamnusium bicolor</name>
    <dbReference type="NCBI Taxonomy" id="1586634"/>
    <lineage>
        <taxon>Eukaryota</taxon>
        <taxon>Metazoa</taxon>
        <taxon>Ecdysozoa</taxon>
        <taxon>Arthropoda</taxon>
        <taxon>Hexapoda</taxon>
        <taxon>Insecta</taxon>
        <taxon>Pterygota</taxon>
        <taxon>Neoptera</taxon>
        <taxon>Endopterygota</taxon>
        <taxon>Coleoptera</taxon>
        <taxon>Polyphaga</taxon>
        <taxon>Cucujiformia</taxon>
        <taxon>Chrysomeloidea</taxon>
        <taxon>Cerambycidae</taxon>
        <taxon>Lepturinae</taxon>
        <taxon>Rhagiini</taxon>
        <taxon>Rhamnusium</taxon>
    </lineage>
</organism>
<dbReference type="InterPro" id="IPR029526">
    <property type="entry name" value="PGBD"/>
</dbReference>
<evidence type="ECO:0000259" key="1">
    <source>
        <dbReference type="Pfam" id="PF13843"/>
    </source>
</evidence>
<feature type="domain" description="PiggyBac transposable element-derived protein" evidence="1">
    <location>
        <begin position="92"/>
        <end position="212"/>
    </location>
</feature>
<dbReference type="PANTHER" id="PTHR46599">
    <property type="entry name" value="PIGGYBAC TRANSPOSABLE ELEMENT-DERIVED PROTEIN 4"/>
    <property type="match status" value="1"/>
</dbReference>
<feature type="non-terminal residue" evidence="2">
    <location>
        <position position="1"/>
    </location>
</feature>
<name>A0AAV8Z7E5_9CUCU</name>
<dbReference type="PANTHER" id="PTHR46599:SF3">
    <property type="entry name" value="PIGGYBAC TRANSPOSABLE ELEMENT-DERIVED PROTEIN 4"/>
    <property type="match status" value="1"/>
</dbReference>
<proteinExistence type="predicted"/>
<dbReference type="Pfam" id="PF13843">
    <property type="entry name" value="DDE_Tnp_1_7"/>
    <property type="match status" value="1"/>
</dbReference>
<gene>
    <name evidence="2" type="ORF">NQ314_006156</name>
</gene>
<protein>
    <recommendedName>
        <fullName evidence="1">PiggyBac transposable element-derived protein domain-containing protein</fullName>
    </recommendedName>
</protein>